<dbReference type="Proteomes" id="UP000515800">
    <property type="component" value="Chromosome"/>
</dbReference>
<dbReference type="Gene3D" id="3.40.50.1820">
    <property type="entry name" value="alpha/beta hydrolase"/>
    <property type="match status" value="1"/>
</dbReference>
<dbReference type="InterPro" id="IPR024499">
    <property type="entry name" value="Mbeg1-like"/>
</dbReference>
<organism evidence="1 2">
    <name type="scientific">Weissella diestrammenae</name>
    <dbReference type="NCBI Taxonomy" id="1162633"/>
    <lineage>
        <taxon>Bacteria</taxon>
        <taxon>Bacillati</taxon>
        <taxon>Bacillota</taxon>
        <taxon>Bacilli</taxon>
        <taxon>Lactobacillales</taxon>
        <taxon>Lactobacillaceae</taxon>
        <taxon>Weissella</taxon>
    </lineage>
</organism>
<accession>A0A7G9T5S9</accession>
<dbReference type="EMBL" id="CP060724">
    <property type="protein sequence ID" value="QNN75454.1"/>
    <property type="molecule type" value="Genomic_DNA"/>
</dbReference>
<evidence type="ECO:0000313" key="2">
    <source>
        <dbReference type="Proteomes" id="UP000515800"/>
    </source>
</evidence>
<keyword evidence="2" id="KW-1185">Reference proteome</keyword>
<proteinExistence type="predicted"/>
<evidence type="ECO:0000313" key="1">
    <source>
        <dbReference type="EMBL" id="QNN75454.1"/>
    </source>
</evidence>
<sequence length="261" mass="29445">MRKLTNENLVLLDTLIYTISDNDFNDVTGKTVAELVRLAQAQLSQHQLPIMMSEASWQQILQIIQNNYWLQAHRVVSVYHDELATALVFESPTQTNYSVIFRGTVSAVEWLDNFRSMFVATEIYGAVRTFIDQLPAKYGKLVVSGHSRGGKFAIYVAMLCQRVERAVSVNGPGFSVDFAMKHRHIATSEHKELVYIDKVGDVIHSIGVRLPGTTISIAAEPEVTSPYKNHMTDVMLDSYGYFKDYNKNKTNITTDVVVFKS</sequence>
<name>A0A7G9T5S9_9LACO</name>
<dbReference type="Pfam" id="PF11187">
    <property type="entry name" value="Mbeg1-like"/>
    <property type="match status" value="1"/>
</dbReference>
<gene>
    <name evidence="1" type="ORF">H9L19_00685</name>
</gene>
<dbReference type="SUPFAM" id="SSF53474">
    <property type="entry name" value="alpha/beta-Hydrolases"/>
    <property type="match status" value="1"/>
</dbReference>
<dbReference type="InterPro" id="IPR029058">
    <property type="entry name" value="AB_hydrolase_fold"/>
</dbReference>
<protein>
    <submittedName>
        <fullName evidence="1">DUF2974 domain-containing protein</fullName>
    </submittedName>
</protein>
<dbReference type="RefSeq" id="WP_187529287.1">
    <property type="nucleotide sequence ID" value="NZ_CP060724.1"/>
</dbReference>
<reference evidence="1 2" key="1">
    <citation type="submission" date="2020-08" db="EMBL/GenBank/DDBJ databases">
        <title>Genome sequence of Weissella diestrammenae KACC 16890T.</title>
        <authorList>
            <person name="Hyun D.-W."/>
            <person name="Bae J.-W."/>
        </authorList>
    </citation>
    <scope>NUCLEOTIDE SEQUENCE [LARGE SCALE GENOMIC DNA]</scope>
    <source>
        <strain evidence="1 2">KACC 16890</strain>
    </source>
</reference>
<dbReference type="AlphaFoldDB" id="A0A7G9T5S9"/>
<dbReference type="KEGG" id="wdi:H9L19_00685"/>